<feature type="transmembrane region" description="Helical" evidence="5">
    <location>
        <begin position="224"/>
        <end position="248"/>
    </location>
</feature>
<evidence type="ECO:0000256" key="1">
    <source>
        <dbReference type="ARBA" id="ARBA00004370"/>
    </source>
</evidence>
<dbReference type="SMART" id="SM00283">
    <property type="entry name" value="MA"/>
    <property type="match status" value="1"/>
</dbReference>
<dbReference type="GO" id="GO:0006935">
    <property type="term" value="P:chemotaxis"/>
    <property type="evidence" value="ECO:0007669"/>
    <property type="project" value="InterPro"/>
</dbReference>
<evidence type="ECO:0000256" key="3">
    <source>
        <dbReference type="ARBA" id="ARBA00029447"/>
    </source>
</evidence>
<dbReference type="InterPro" id="IPR004089">
    <property type="entry name" value="MCPsignal_dom"/>
</dbReference>
<dbReference type="Pfam" id="PF00672">
    <property type="entry name" value="HAMP"/>
    <property type="match status" value="1"/>
</dbReference>
<keyword evidence="5" id="KW-0812">Transmembrane</keyword>
<dbReference type="PANTHER" id="PTHR32089:SF55">
    <property type="entry name" value="METHYL ACCEPTING SENSORY TRANSDUCER WITH CACHE_2 SMALL MOLECULE BINDING DOMAIN"/>
    <property type="match status" value="1"/>
</dbReference>
<accession>A0A2T3JBU1</accession>
<feature type="domain" description="Methyl-accepting transducer" evidence="6">
    <location>
        <begin position="304"/>
        <end position="540"/>
    </location>
</feature>
<dbReference type="AlphaFoldDB" id="A0A2T3JBU1"/>
<dbReference type="SMART" id="SM00304">
    <property type="entry name" value="HAMP"/>
    <property type="match status" value="1"/>
</dbReference>
<comment type="subcellular location">
    <subcellularLocation>
        <location evidence="1">Membrane</location>
    </subcellularLocation>
</comment>
<dbReference type="CDD" id="cd11386">
    <property type="entry name" value="MCP_signal"/>
    <property type="match status" value="1"/>
</dbReference>
<evidence type="ECO:0000313" key="8">
    <source>
        <dbReference type="EMBL" id="PSU46351.1"/>
    </source>
</evidence>
<reference evidence="8 9" key="1">
    <citation type="submission" date="2018-01" db="EMBL/GenBank/DDBJ databases">
        <title>Whole genome sequencing of Histamine producing bacteria.</title>
        <authorList>
            <person name="Butler K."/>
        </authorList>
    </citation>
    <scope>NUCLEOTIDE SEQUENCE [LARGE SCALE GENOMIC DNA]</scope>
    <source>
        <strain evidence="8 9">JCM 12947</strain>
    </source>
</reference>
<evidence type="ECO:0000259" key="6">
    <source>
        <dbReference type="PROSITE" id="PS50111"/>
    </source>
</evidence>
<organism evidence="8 9">
    <name type="scientific">Photobacterium frigidiphilum</name>
    <dbReference type="NCBI Taxonomy" id="264736"/>
    <lineage>
        <taxon>Bacteria</taxon>
        <taxon>Pseudomonadati</taxon>
        <taxon>Pseudomonadota</taxon>
        <taxon>Gammaproteobacteria</taxon>
        <taxon>Vibrionales</taxon>
        <taxon>Vibrionaceae</taxon>
        <taxon>Photobacterium</taxon>
    </lineage>
</organism>
<dbReference type="InterPro" id="IPR004090">
    <property type="entry name" value="Chemotax_Me-accpt_rcpt"/>
</dbReference>
<comment type="caution">
    <text evidence="8">The sequence shown here is derived from an EMBL/GenBank/DDBJ whole genome shotgun (WGS) entry which is preliminary data.</text>
</comment>
<keyword evidence="2 4" id="KW-0807">Transducer</keyword>
<feature type="transmembrane region" description="Helical" evidence="5">
    <location>
        <begin position="7"/>
        <end position="30"/>
    </location>
</feature>
<dbReference type="OrthoDB" id="2489132at2"/>
<sequence>MSFKGKIYALFGFIIALAVSTSYLSVNYYISQYINDNSINNINHQLNLVRDKLSGDIKNKVLLAENIDTSSSGLAELQEQSGFYRINKIIQGMVFTDTGTVTDPTITEPLVSMVKAAGDKVTVSDIFTDQGKTVITVTKPGANGRGDIFFIDLGDIQTLLENSTSKGSYLELTDQTGTSLFSNKVSGDLIKAEYPVAVGDKTWLLTGYIDKAFIEQDTSVLNNAITLALVIAGVVIIIISIVLVNIAYRPITGLRDVVTDLAGGEGDLTNRLDVYSKDELGQIAGAINQFTASLQKLMLGVSDSTKILGDGVGQISAHAEHNQSLMATHVAETEQAVAAITEMSATADSVAQSALSAAQLTEQSTQQAEQCKTLVGQSVQSVEALVNEVEHMSGSIHTLNLDIGKISSVLGVIGSIAEQTNLLALNAAIEAARAGEQGRGFAVVADEVRALADQTQKSTKEINEMLTKLQSGTSSVVSAMEKTKQGCQASAAATAQSTVSLDAMTVSIADINSLNTQIATAAEEQSVVTNEISRNMEAIQTMIAELDESGKATRLSTAQLAETKAQLVEVVEHFKLA</sequence>
<dbReference type="GO" id="GO:0016020">
    <property type="term" value="C:membrane"/>
    <property type="evidence" value="ECO:0007669"/>
    <property type="project" value="UniProtKB-SubCell"/>
</dbReference>
<keyword evidence="5" id="KW-1133">Transmembrane helix</keyword>
<dbReference type="PROSITE" id="PS50885">
    <property type="entry name" value="HAMP"/>
    <property type="match status" value="1"/>
</dbReference>
<dbReference type="PRINTS" id="PR00260">
    <property type="entry name" value="CHEMTRNSDUCR"/>
</dbReference>
<dbReference type="GO" id="GO:0004888">
    <property type="term" value="F:transmembrane signaling receptor activity"/>
    <property type="evidence" value="ECO:0007669"/>
    <property type="project" value="InterPro"/>
</dbReference>
<dbReference type="EMBL" id="PYMJ01000022">
    <property type="protein sequence ID" value="PSU46351.1"/>
    <property type="molecule type" value="Genomic_DNA"/>
</dbReference>
<name>A0A2T3JBU1_9GAMM</name>
<feature type="domain" description="HAMP" evidence="7">
    <location>
        <begin position="249"/>
        <end position="299"/>
    </location>
</feature>
<dbReference type="Proteomes" id="UP000240987">
    <property type="component" value="Unassembled WGS sequence"/>
</dbReference>
<keyword evidence="5" id="KW-0472">Membrane</keyword>
<keyword evidence="9" id="KW-1185">Reference proteome</keyword>
<gene>
    <name evidence="8" type="ORF">C9J12_18905</name>
</gene>
<evidence type="ECO:0000256" key="4">
    <source>
        <dbReference type="PROSITE-ProRule" id="PRU00284"/>
    </source>
</evidence>
<dbReference type="Pfam" id="PF00015">
    <property type="entry name" value="MCPsignal"/>
    <property type="match status" value="1"/>
</dbReference>
<dbReference type="CDD" id="cd06225">
    <property type="entry name" value="HAMP"/>
    <property type="match status" value="1"/>
</dbReference>
<dbReference type="PANTHER" id="PTHR32089">
    <property type="entry name" value="METHYL-ACCEPTING CHEMOTAXIS PROTEIN MCPB"/>
    <property type="match status" value="1"/>
</dbReference>
<dbReference type="InterPro" id="IPR003660">
    <property type="entry name" value="HAMP_dom"/>
</dbReference>
<comment type="similarity">
    <text evidence="3">Belongs to the methyl-accepting chemotaxis (MCP) protein family.</text>
</comment>
<dbReference type="PROSITE" id="PS50111">
    <property type="entry name" value="CHEMOTAXIS_TRANSDUC_2"/>
    <property type="match status" value="1"/>
</dbReference>
<dbReference type="RefSeq" id="WP_107244131.1">
    <property type="nucleotide sequence ID" value="NZ_PYMJ01000022.1"/>
</dbReference>
<protein>
    <submittedName>
        <fullName evidence="8">Methyl-accepting chemotaxis protein</fullName>
    </submittedName>
</protein>
<dbReference type="Gene3D" id="1.10.287.950">
    <property type="entry name" value="Methyl-accepting chemotaxis protein"/>
    <property type="match status" value="1"/>
</dbReference>
<dbReference type="GO" id="GO:0007165">
    <property type="term" value="P:signal transduction"/>
    <property type="evidence" value="ECO:0007669"/>
    <property type="project" value="UniProtKB-KW"/>
</dbReference>
<evidence type="ECO:0000256" key="2">
    <source>
        <dbReference type="ARBA" id="ARBA00023224"/>
    </source>
</evidence>
<evidence type="ECO:0000313" key="9">
    <source>
        <dbReference type="Proteomes" id="UP000240987"/>
    </source>
</evidence>
<proteinExistence type="inferred from homology"/>
<evidence type="ECO:0000256" key="5">
    <source>
        <dbReference type="SAM" id="Phobius"/>
    </source>
</evidence>
<dbReference type="SUPFAM" id="SSF58104">
    <property type="entry name" value="Methyl-accepting chemotaxis protein (MCP) signaling domain"/>
    <property type="match status" value="1"/>
</dbReference>
<dbReference type="FunFam" id="1.10.287.950:FF:000001">
    <property type="entry name" value="Methyl-accepting chemotaxis sensory transducer"/>
    <property type="match status" value="1"/>
</dbReference>
<evidence type="ECO:0000259" key="7">
    <source>
        <dbReference type="PROSITE" id="PS50885"/>
    </source>
</evidence>